<keyword evidence="2" id="KW-0813">Transport</keyword>
<dbReference type="STRING" id="472963.BKP45_07655"/>
<dbReference type="AlphaFoldDB" id="A0A1S2M875"/>
<dbReference type="Proteomes" id="UP000180057">
    <property type="component" value="Unassembled WGS sequence"/>
</dbReference>
<dbReference type="InterPro" id="IPR003784">
    <property type="entry name" value="BioY"/>
</dbReference>
<dbReference type="Gene3D" id="1.10.1760.20">
    <property type="match status" value="1"/>
</dbReference>
<feature type="transmembrane region" description="Helical" evidence="3">
    <location>
        <begin position="90"/>
        <end position="107"/>
    </location>
</feature>
<keyword evidence="2 3" id="KW-0472">Membrane</keyword>
<proteinExistence type="inferred from homology"/>
<dbReference type="PIRSF" id="PIRSF016661">
    <property type="entry name" value="BioY"/>
    <property type="match status" value="1"/>
</dbReference>
<keyword evidence="3" id="KW-1133">Transmembrane helix</keyword>
<evidence type="ECO:0000313" key="4">
    <source>
        <dbReference type="EMBL" id="OIJ20929.1"/>
    </source>
</evidence>
<feature type="transmembrane region" description="Helical" evidence="3">
    <location>
        <begin position="119"/>
        <end position="143"/>
    </location>
</feature>
<protein>
    <recommendedName>
        <fullName evidence="2">Biotin transporter</fullName>
    </recommendedName>
</protein>
<dbReference type="Pfam" id="PF02632">
    <property type="entry name" value="BioY"/>
    <property type="match status" value="1"/>
</dbReference>
<feature type="transmembrane region" description="Helical" evidence="3">
    <location>
        <begin position="163"/>
        <end position="182"/>
    </location>
</feature>
<dbReference type="RefSeq" id="WP_071389145.1">
    <property type="nucleotide sequence ID" value="NZ_MLQS01000004.1"/>
</dbReference>
<feature type="transmembrane region" description="Helical" evidence="3">
    <location>
        <begin position="38"/>
        <end position="54"/>
    </location>
</feature>
<accession>A0A1S2M875</accession>
<evidence type="ECO:0000256" key="1">
    <source>
        <dbReference type="ARBA" id="ARBA00010692"/>
    </source>
</evidence>
<comment type="caution">
    <text evidence="4">The sequence shown here is derived from an EMBL/GenBank/DDBJ whole genome shotgun (WGS) entry which is preliminary data.</text>
</comment>
<evidence type="ECO:0000256" key="3">
    <source>
        <dbReference type="SAM" id="Phobius"/>
    </source>
</evidence>
<comment type="subcellular location">
    <subcellularLocation>
        <location evidence="2">Cell membrane</location>
        <topology evidence="2">Multi-pass membrane protein</topology>
    </subcellularLocation>
</comment>
<reference evidence="4 5" key="1">
    <citation type="submission" date="2016-10" db="EMBL/GenBank/DDBJ databases">
        <title>Draft genome sequences of four alkaliphilic bacteria belonging to the Anaerobacillus genus.</title>
        <authorList>
            <person name="Bassil N.M."/>
            <person name="Lloyd J.R."/>
        </authorList>
    </citation>
    <scope>NUCLEOTIDE SEQUENCE [LARGE SCALE GENOMIC DNA]</scope>
    <source>
        <strain evidence="4 5">DSM 22531</strain>
    </source>
</reference>
<dbReference type="EMBL" id="MLQS01000004">
    <property type="protein sequence ID" value="OIJ20929.1"/>
    <property type="molecule type" value="Genomic_DNA"/>
</dbReference>
<dbReference type="GO" id="GO:0015225">
    <property type="term" value="F:biotin transmembrane transporter activity"/>
    <property type="evidence" value="ECO:0007669"/>
    <property type="project" value="UniProtKB-UniRule"/>
</dbReference>
<dbReference type="OrthoDB" id="9803495at2"/>
<keyword evidence="3" id="KW-0812">Transmembrane</keyword>
<evidence type="ECO:0000313" key="5">
    <source>
        <dbReference type="Proteomes" id="UP000180057"/>
    </source>
</evidence>
<keyword evidence="5" id="KW-1185">Reference proteome</keyword>
<evidence type="ECO:0000256" key="2">
    <source>
        <dbReference type="PIRNR" id="PIRNR016661"/>
    </source>
</evidence>
<keyword evidence="2" id="KW-1003">Cell membrane</keyword>
<dbReference type="PANTHER" id="PTHR34295:SF1">
    <property type="entry name" value="BIOTIN TRANSPORTER BIOY"/>
    <property type="match status" value="1"/>
</dbReference>
<sequence length="201" mass="21875">MKNQKYRAIQITYIAMFAALMAIGANATSFIVIGPVPLTLQTFFAILAGALLGSRLGSMSMIVYTLIGLIGVPVFSQLTGGFAVLFRPTFGFILSYIILAYVTGKIVEAVEANGKKPKIGTFLIACFVGLILNYVIGTTYMYASLKYFIGSMEELTYLGAWKMMTIFLYKDIAVTILAALLCPRIYKVVNKSTKNIPNSAA</sequence>
<organism evidence="4 5">
    <name type="scientific">Anaerobacillus alkalidiazotrophicus</name>
    <dbReference type="NCBI Taxonomy" id="472963"/>
    <lineage>
        <taxon>Bacteria</taxon>
        <taxon>Bacillati</taxon>
        <taxon>Bacillota</taxon>
        <taxon>Bacilli</taxon>
        <taxon>Bacillales</taxon>
        <taxon>Bacillaceae</taxon>
        <taxon>Anaerobacillus</taxon>
    </lineage>
</organism>
<feature type="transmembrane region" description="Helical" evidence="3">
    <location>
        <begin position="12"/>
        <end position="32"/>
    </location>
</feature>
<gene>
    <name evidence="4" type="ORF">BKP45_07655</name>
</gene>
<feature type="transmembrane region" description="Helical" evidence="3">
    <location>
        <begin position="61"/>
        <end position="84"/>
    </location>
</feature>
<comment type="similarity">
    <text evidence="1 2">Belongs to the BioY family.</text>
</comment>
<dbReference type="GO" id="GO:0005886">
    <property type="term" value="C:plasma membrane"/>
    <property type="evidence" value="ECO:0007669"/>
    <property type="project" value="UniProtKB-SubCell"/>
</dbReference>
<name>A0A1S2M875_9BACI</name>
<dbReference type="PANTHER" id="PTHR34295">
    <property type="entry name" value="BIOTIN TRANSPORTER BIOY"/>
    <property type="match status" value="1"/>
</dbReference>